<evidence type="ECO:0000313" key="2">
    <source>
        <dbReference type="EMBL" id="KAJ7646214.1"/>
    </source>
</evidence>
<feature type="compositionally biased region" description="Low complexity" evidence="1">
    <location>
        <begin position="1"/>
        <end position="18"/>
    </location>
</feature>
<dbReference type="PANTHER" id="PTHR35871:SF1">
    <property type="entry name" value="CXC1-LIKE CYSTEINE CLUSTER ASSOCIATED WITH KDZ TRANSPOSASES DOMAIN-CONTAINING PROTEIN"/>
    <property type="match status" value="1"/>
</dbReference>
<protein>
    <submittedName>
        <fullName evidence="2">Uncharacterized protein</fullName>
    </submittedName>
</protein>
<dbReference type="PANTHER" id="PTHR35871">
    <property type="entry name" value="EXPRESSED PROTEIN"/>
    <property type="match status" value="1"/>
</dbReference>
<name>A0AAD7FYC1_MYCRO</name>
<sequence length="416" mass="47060">MSTDSLNSLDSVNSVNSTPSDHDTPAFQKAASADPAAQDTYVQINDAFSAPGKLREAPPIPLALAAAKDLALLLRGESRGASKGYKDPKVDPFIKHRLESMHIFLNQYKDPRSKTYGHWGASALQTAVGLARGRHCVRTVCKLARQYIHDREILPINPYGEWKDSLLIDEDLAADINLHLQEIGNHITSEKLVQYLSRPEVMAKHSITKKISVCTACRYLHALGYRFSEAKKGQYSDGQEWEDVVCERDTKYIPAIKRLERRMHRFDRDGKEEFGPHREGKRVIVWYHDESIFYAHDRKVKNWHHKDAAAKLRKKGDGHSLMVADFVSVDFGWSPLSLDRQRTARRFLKPGKNRDGYFTCQDILDQATEMIDIVGEVYPDFEHVFVYDNATTHKKGADGALSACLMPKKTPAIGKN</sequence>
<gene>
    <name evidence="2" type="ORF">B0H17DRAFT_959151</name>
</gene>
<accession>A0AAD7FYC1</accession>
<dbReference type="Proteomes" id="UP001221757">
    <property type="component" value="Unassembled WGS sequence"/>
</dbReference>
<dbReference type="AlphaFoldDB" id="A0AAD7FYC1"/>
<proteinExistence type="predicted"/>
<organism evidence="2 3">
    <name type="scientific">Mycena rosella</name>
    <name type="common">Pink bonnet</name>
    <name type="synonym">Agaricus rosellus</name>
    <dbReference type="NCBI Taxonomy" id="1033263"/>
    <lineage>
        <taxon>Eukaryota</taxon>
        <taxon>Fungi</taxon>
        <taxon>Dikarya</taxon>
        <taxon>Basidiomycota</taxon>
        <taxon>Agaricomycotina</taxon>
        <taxon>Agaricomycetes</taxon>
        <taxon>Agaricomycetidae</taxon>
        <taxon>Agaricales</taxon>
        <taxon>Marasmiineae</taxon>
        <taxon>Mycenaceae</taxon>
        <taxon>Mycena</taxon>
    </lineage>
</organism>
<comment type="caution">
    <text evidence="2">The sequence shown here is derived from an EMBL/GenBank/DDBJ whole genome shotgun (WGS) entry which is preliminary data.</text>
</comment>
<reference evidence="2" key="1">
    <citation type="submission" date="2023-03" db="EMBL/GenBank/DDBJ databases">
        <title>Massive genome expansion in bonnet fungi (Mycena s.s.) driven by repeated elements and novel gene families across ecological guilds.</title>
        <authorList>
            <consortium name="Lawrence Berkeley National Laboratory"/>
            <person name="Harder C.B."/>
            <person name="Miyauchi S."/>
            <person name="Viragh M."/>
            <person name="Kuo A."/>
            <person name="Thoen E."/>
            <person name="Andreopoulos B."/>
            <person name="Lu D."/>
            <person name="Skrede I."/>
            <person name="Drula E."/>
            <person name="Henrissat B."/>
            <person name="Morin E."/>
            <person name="Kohler A."/>
            <person name="Barry K."/>
            <person name="LaButti K."/>
            <person name="Morin E."/>
            <person name="Salamov A."/>
            <person name="Lipzen A."/>
            <person name="Mereny Z."/>
            <person name="Hegedus B."/>
            <person name="Baldrian P."/>
            <person name="Stursova M."/>
            <person name="Weitz H."/>
            <person name="Taylor A."/>
            <person name="Grigoriev I.V."/>
            <person name="Nagy L.G."/>
            <person name="Martin F."/>
            <person name="Kauserud H."/>
        </authorList>
    </citation>
    <scope>NUCLEOTIDE SEQUENCE</scope>
    <source>
        <strain evidence="2">CBHHK067</strain>
    </source>
</reference>
<evidence type="ECO:0000256" key="1">
    <source>
        <dbReference type="SAM" id="MobiDB-lite"/>
    </source>
</evidence>
<dbReference type="EMBL" id="JARKIE010000385">
    <property type="protein sequence ID" value="KAJ7646214.1"/>
    <property type="molecule type" value="Genomic_DNA"/>
</dbReference>
<evidence type="ECO:0000313" key="3">
    <source>
        <dbReference type="Proteomes" id="UP001221757"/>
    </source>
</evidence>
<feature type="region of interest" description="Disordered" evidence="1">
    <location>
        <begin position="1"/>
        <end position="35"/>
    </location>
</feature>
<keyword evidence="3" id="KW-1185">Reference proteome</keyword>